<dbReference type="RefSeq" id="XP_022958843.1">
    <property type="nucleotide sequence ID" value="XM_023103075.1"/>
</dbReference>
<evidence type="ECO:0000313" key="2">
    <source>
        <dbReference type="RefSeq" id="XP_022958843.1"/>
    </source>
</evidence>
<reference evidence="2" key="1">
    <citation type="submission" date="2025-08" db="UniProtKB">
        <authorList>
            <consortium name="RefSeq"/>
        </authorList>
    </citation>
    <scope>IDENTIFICATION</scope>
    <source>
        <tissue evidence="2">Young leaves</tissue>
    </source>
</reference>
<protein>
    <submittedName>
        <fullName evidence="2">Uncharacterized protein LOC111459996</fullName>
    </submittedName>
</protein>
<dbReference type="PANTHER" id="PTHR34072">
    <property type="entry name" value="ENZYMATIC POLYPROTEIN-RELATED"/>
    <property type="match status" value="1"/>
</dbReference>
<accession>A0A6J1H477</accession>
<sequence>MTCLINYREQRSSLRLISKCEFWLADVAFLGHVVSSKWITVNPAKIEAVMKWPRSTTVTEVWSFLGLAGYYRRKIIHTSVMITNEEKLQDEMKRAGIDVVVKGGTARCEDVSESERMLLVAKNEEERIRFRKSMSNLPVGKGPETTSSRIDALECSSMEMGSSLYGLHDKRQQCWILPS</sequence>
<evidence type="ECO:0000313" key="1">
    <source>
        <dbReference type="Proteomes" id="UP000504609"/>
    </source>
</evidence>
<dbReference type="InterPro" id="IPR043128">
    <property type="entry name" value="Rev_trsase/Diguanyl_cyclase"/>
</dbReference>
<dbReference type="InterPro" id="IPR043502">
    <property type="entry name" value="DNA/RNA_pol_sf"/>
</dbReference>
<dbReference type="KEGG" id="cmos:111459996"/>
<name>A0A6J1H477_CUCMO</name>
<dbReference type="SUPFAM" id="SSF56672">
    <property type="entry name" value="DNA/RNA polymerases"/>
    <property type="match status" value="1"/>
</dbReference>
<dbReference type="GeneID" id="111459996"/>
<keyword evidence="1" id="KW-1185">Reference proteome</keyword>
<dbReference type="Proteomes" id="UP000504609">
    <property type="component" value="Unplaced"/>
</dbReference>
<organism evidence="1 2">
    <name type="scientific">Cucurbita moschata</name>
    <name type="common">Winter crookneck squash</name>
    <name type="synonym">Cucurbita pepo var. moschata</name>
    <dbReference type="NCBI Taxonomy" id="3662"/>
    <lineage>
        <taxon>Eukaryota</taxon>
        <taxon>Viridiplantae</taxon>
        <taxon>Streptophyta</taxon>
        <taxon>Embryophyta</taxon>
        <taxon>Tracheophyta</taxon>
        <taxon>Spermatophyta</taxon>
        <taxon>Magnoliopsida</taxon>
        <taxon>eudicotyledons</taxon>
        <taxon>Gunneridae</taxon>
        <taxon>Pentapetalae</taxon>
        <taxon>rosids</taxon>
        <taxon>fabids</taxon>
        <taxon>Cucurbitales</taxon>
        <taxon>Cucurbitaceae</taxon>
        <taxon>Cucurbiteae</taxon>
        <taxon>Cucurbita</taxon>
    </lineage>
</organism>
<dbReference type="PANTHER" id="PTHR34072:SF59">
    <property type="entry name" value="CCHC-TYPE INTEGRASE"/>
    <property type="match status" value="1"/>
</dbReference>
<gene>
    <name evidence="2" type="primary">LOC111459996</name>
</gene>
<dbReference type="Gene3D" id="3.30.70.270">
    <property type="match status" value="1"/>
</dbReference>
<proteinExistence type="predicted"/>
<dbReference type="AlphaFoldDB" id="A0A6J1H477"/>